<dbReference type="Proteomes" id="UP000275385">
    <property type="component" value="Unassembled WGS sequence"/>
</dbReference>
<organism evidence="1 2">
    <name type="scientific">Coniochaeta pulveracea</name>
    <dbReference type="NCBI Taxonomy" id="177199"/>
    <lineage>
        <taxon>Eukaryota</taxon>
        <taxon>Fungi</taxon>
        <taxon>Dikarya</taxon>
        <taxon>Ascomycota</taxon>
        <taxon>Pezizomycotina</taxon>
        <taxon>Sordariomycetes</taxon>
        <taxon>Sordariomycetidae</taxon>
        <taxon>Coniochaetales</taxon>
        <taxon>Coniochaetaceae</taxon>
        <taxon>Coniochaeta</taxon>
    </lineage>
</organism>
<evidence type="ECO:0000313" key="2">
    <source>
        <dbReference type="Proteomes" id="UP000275385"/>
    </source>
</evidence>
<reference evidence="1 2" key="1">
    <citation type="submission" date="2018-08" db="EMBL/GenBank/DDBJ databases">
        <title>Draft genome of the lignicolous fungus Coniochaeta pulveracea.</title>
        <authorList>
            <person name="Borstlap C.J."/>
            <person name="De Witt R.N."/>
            <person name="Botha A."/>
            <person name="Volschenk H."/>
        </authorList>
    </citation>
    <scope>NUCLEOTIDE SEQUENCE [LARGE SCALE GENOMIC DNA]</scope>
    <source>
        <strain evidence="1 2">CAB683</strain>
    </source>
</reference>
<comment type="caution">
    <text evidence="1">The sequence shown here is derived from an EMBL/GenBank/DDBJ whole genome shotgun (WGS) entry which is preliminary data.</text>
</comment>
<accession>A0A420YCT5</accession>
<gene>
    <name evidence="1" type="ORF">DL546_006096</name>
</gene>
<dbReference type="AlphaFoldDB" id="A0A420YCT5"/>
<evidence type="ECO:0000313" key="1">
    <source>
        <dbReference type="EMBL" id="RKU45683.1"/>
    </source>
</evidence>
<name>A0A420YCT5_9PEZI</name>
<proteinExistence type="predicted"/>
<sequence length="118" mass="13132">MNGINKKISLLAALGHSQGMTEVRSGGGLLALRRRQSVQAYRGVVHLISHLCITLERCHAVALTRLWKSYFLSASAEWRLWWSSRAITHHLGARHDLARRPGPHSAFPVVAVRLASPH</sequence>
<protein>
    <submittedName>
        <fullName evidence="1">Uncharacterized protein</fullName>
    </submittedName>
</protein>
<dbReference type="EMBL" id="QVQW01000019">
    <property type="protein sequence ID" value="RKU45683.1"/>
    <property type="molecule type" value="Genomic_DNA"/>
</dbReference>
<keyword evidence="2" id="KW-1185">Reference proteome</keyword>